<reference evidence="3" key="1">
    <citation type="journal article" date="2019" name="Int. J. Syst. Evol. Microbiol.">
        <title>The Global Catalogue of Microorganisms (GCM) 10K type strain sequencing project: providing services to taxonomists for standard genome sequencing and annotation.</title>
        <authorList>
            <consortium name="The Broad Institute Genomics Platform"/>
            <consortium name="The Broad Institute Genome Sequencing Center for Infectious Disease"/>
            <person name="Wu L."/>
            <person name="Ma J."/>
        </authorList>
    </citation>
    <scope>NUCLEOTIDE SEQUENCE [LARGE SCALE GENOMIC DNA]</scope>
    <source>
        <strain evidence="3">KCTC 22671</strain>
    </source>
</reference>
<dbReference type="RefSeq" id="WP_379810935.1">
    <property type="nucleotide sequence ID" value="NZ_JBHUPC010000012.1"/>
</dbReference>
<dbReference type="Proteomes" id="UP001597534">
    <property type="component" value="Unassembled WGS sequence"/>
</dbReference>
<evidence type="ECO:0000313" key="3">
    <source>
        <dbReference type="Proteomes" id="UP001597534"/>
    </source>
</evidence>
<evidence type="ECO:0000256" key="1">
    <source>
        <dbReference type="SAM" id="SignalP"/>
    </source>
</evidence>
<keyword evidence="3" id="KW-1185">Reference proteome</keyword>
<proteinExistence type="predicted"/>
<dbReference type="EMBL" id="JBHUPC010000012">
    <property type="protein sequence ID" value="MFD2891359.1"/>
    <property type="molecule type" value="Genomic_DNA"/>
</dbReference>
<gene>
    <name evidence="2" type="ORF">ACFS5J_04955</name>
</gene>
<comment type="caution">
    <text evidence="2">The sequence shown here is derived from an EMBL/GenBank/DDBJ whole genome shotgun (WGS) entry which is preliminary data.</text>
</comment>
<feature type="chain" id="PRO_5046794501" evidence="1">
    <location>
        <begin position="21"/>
        <end position="217"/>
    </location>
</feature>
<accession>A0ABW5YJV8</accession>
<sequence>MHQKLIFLLTILLFSLSGKAQYELPKDTLIHLEEVIIKNNKKVKKYISKVELKGIPAFNGLNYVKKEVSAIRNIPKGRLSYVDFYFNTGLVNLFKKKLNINYKDTQLGLLIYEIGEDGKPGKAISENQIKFIVTKEHDGKFRIDLTPLNLQCTDIFIGFEVLSTSDGKEDNIYVRYNDNDEACSYYISKNSNNQNWLKTPFRKHFKLTLGVEKIKLR</sequence>
<name>A0ABW5YJV8_9FLAO</name>
<feature type="signal peptide" evidence="1">
    <location>
        <begin position="1"/>
        <end position="20"/>
    </location>
</feature>
<organism evidence="2 3">
    <name type="scientific">Flavobacterium chuncheonense</name>
    <dbReference type="NCBI Taxonomy" id="2026653"/>
    <lineage>
        <taxon>Bacteria</taxon>
        <taxon>Pseudomonadati</taxon>
        <taxon>Bacteroidota</taxon>
        <taxon>Flavobacteriia</taxon>
        <taxon>Flavobacteriales</taxon>
        <taxon>Flavobacteriaceae</taxon>
        <taxon>Flavobacterium</taxon>
    </lineage>
</organism>
<keyword evidence="1" id="KW-0732">Signal</keyword>
<protein>
    <submittedName>
        <fullName evidence="2">Uncharacterized protein</fullName>
    </submittedName>
</protein>
<evidence type="ECO:0000313" key="2">
    <source>
        <dbReference type="EMBL" id="MFD2891359.1"/>
    </source>
</evidence>